<proteinExistence type="predicted"/>
<protein>
    <recommendedName>
        <fullName evidence="3">RRM domain-containing protein</fullName>
    </recommendedName>
</protein>
<dbReference type="AlphaFoldDB" id="A0A8X7YWZ9"/>
<reference evidence="1" key="1">
    <citation type="journal article" date="2020" name="bioRxiv">
        <title>Hybrid origin of Populus tomentosa Carr. identified through genome sequencing and phylogenomic analysis.</title>
        <authorList>
            <person name="An X."/>
            <person name="Gao K."/>
            <person name="Chen Z."/>
            <person name="Li J."/>
            <person name="Yang X."/>
            <person name="Yang X."/>
            <person name="Zhou J."/>
            <person name="Guo T."/>
            <person name="Zhao T."/>
            <person name="Huang S."/>
            <person name="Miao D."/>
            <person name="Khan W.U."/>
            <person name="Rao P."/>
            <person name="Ye M."/>
            <person name="Lei B."/>
            <person name="Liao W."/>
            <person name="Wang J."/>
            <person name="Ji L."/>
            <person name="Li Y."/>
            <person name="Guo B."/>
            <person name="Mustafa N.S."/>
            <person name="Li S."/>
            <person name="Yun Q."/>
            <person name="Keller S.R."/>
            <person name="Mao J."/>
            <person name="Zhang R."/>
            <person name="Strauss S.H."/>
        </authorList>
    </citation>
    <scope>NUCLEOTIDE SEQUENCE</scope>
    <source>
        <strain evidence="1">GM15</strain>
        <tissue evidence="1">Leaf</tissue>
    </source>
</reference>
<dbReference type="OrthoDB" id="639027at2759"/>
<evidence type="ECO:0000313" key="2">
    <source>
        <dbReference type="Proteomes" id="UP000886885"/>
    </source>
</evidence>
<evidence type="ECO:0000313" key="1">
    <source>
        <dbReference type="EMBL" id="KAG6760378.1"/>
    </source>
</evidence>
<keyword evidence="2" id="KW-1185">Reference proteome</keyword>
<accession>A0A8X7YWZ9</accession>
<evidence type="ECO:0008006" key="3">
    <source>
        <dbReference type="Google" id="ProtNLM"/>
    </source>
</evidence>
<name>A0A8X7YWZ9_POPTO</name>
<dbReference type="Proteomes" id="UP000886885">
    <property type="component" value="Chromosome 10A"/>
</dbReference>
<gene>
    <name evidence="1" type="ORF">POTOM_036894</name>
</gene>
<comment type="caution">
    <text evidence="1">The sequence shown here is derived from an EMBL/GenBank/DDBJ whole genome shotgun (WGS) entry which is preliminary data.</text>
</comment>
<dbReference type="EMBL" id="JAAWWB010000019">
    <property type="protein sequence ID" value="KAG6760378.1"/>
    <property type="molecule type" value="Genomic_DNA"/>
</dbReference>
<organism evidence="1 2">
    <name type="scientific">Populus tomentosa</name>
    <name type="common">Chinese white poplar</name>
    <dbReference type="NCBI Taxonomy" id="118781"/>
    <lineage>
        <taxon>Eukaryota</taxon>
        <taxon>Viridiplantae</taxon>
        <taxon>Streptophyta</taxon>
        <taxon>Embryophyta</taxon>
        <taxon>Tracheophyta</taxon>
        <taxon>Spermatophyta</taxon>
        <taxon>Magnoliopsida</taxon>
        <taxon>eudicotyledons</taxon>
        <taxon>Gunneridae</taxon>
        <taxon>Pentapetalae</taxon>
        <taxon>rosids</taxon>
        <taxon>fabids</taxon>
        <taxon>Malpighiales</taxon>
        <taxon>Salicaceae</taxon>
        <taxon>Saliceae</taxon>
        <taxon>Populus</taxon>
    </lineage>
</organism>
<sequence>MFTTKHSRGSHPGRVGEDNEKIIEIKLTALLNLLHSWTMRKPGVVVVRPVARVGEDNEKSATLILCRTCSKTTTMCLLEDTRESDLNDLYRAFGRTTRVFAVTGLSKGFGCVHLVNEEDDRREPSTISWIWL</sequence>